<dbReference type="Gene3D" id="3.40.190.10">
    <property type="entry name" value="Periplasmic binding protein-like II"/>
    <property type="match status" value="2"/>
</dbReference>
<dbReference type="PANTHER" id="PTHR35936:SF17">
    <property type="entry name" value="ARGININE-BINDING EXTRACELLULAR PROTEIN ARTP"/>
    <property type="match status" value="1"/>
</dbReference>
<gene>
    <name evidence="4" type="ORF">C5L14_01040</name>
</gene>
<dbReference type="Proteomes" id="UP000237682">
    <property type="component" value="Unassembled WGS sequence"/>
</dbReference>
<dbReference type="AlphaFoldDB" id="A0A2S9QIM4"/>
<name>A0A2S9QIM4_9HYPH</name>
<sequence>MHGIMISRRVLFLAAPVLAIPPVAAAAQPEQPDGPPAAPLAGDIDAILARQTLVVAMPGFQSFPFFGGSNDKPQGIDADTSQQLAAALGVKLVLDRSPTTFDGAVALIEQGRADIVVAKLSRTLGRARNISYSRPYAQLSHALIINRVRFAILADGRQPEDVVRSFDGELGVIAGSSFEYYARNNFTKAKVRTFLAWQELVTAVRDGHVDAAYRDDLEIKRLLHEDPSLTIVARSVTLTDLTDTIAIGVRRDSPHLLEFVNLFLELSGRDKPMTADELVDRYLRKA</sequence>
<feature type="signal peptide" evidence="2">
    <location>
        <begin position="1"/>
        <end position="26"/>
    </location>
</feature>
<keyword evidence="5" id="KW-1185">Reference proteome</keyword>
<evidence type="ECO:0000256" key="2">
    <source>
        <dbReference type="SAM" id="SignalP"/>
    </source>
</evidence>
<dbReference type="Pfam" id="PF00497">
    <property type="entry name" value="SBP_bac_3"/>
    <property type="match status" value="1"/>
</dbReference>
<comment type="caution">
    <text evidence="4">The sequence shown here is derived from an EMBL/GenBank/DDBJ whole genome shotgun (WGS) entry which is preliminary data.</text>
</comment>
<protein>
    <submittedName>
        <fullName evidence="4">ABC transporter substrate-binding protein</fullName>
    </submittedName>
</protein>
<reference evidence="4 5" key="1">
    <citation type="submission" date="2018-02" db="EMBL/GenBank/DDBJ databases">
        <title>Whole genome sequencing of endophytic bacterium.</title>
        <authorList>
            <person name="Eedara R."/>
            <person name="Podile A.R."/>
        </authorList>
    </citation>
    <scope>NUCLEOTIDE SEQUENCE [LARGE SCALE GENOMIC DNA]</scope>
    <source>
        <strain evidence="4 5">RP1T</strain>
    </source>
</reference>
<feature type="chain" id="PRO_5015716174" evidence="2">
    <location>
        <begin position="27"/>
        <end position="286"/>
    </location>
</feature>
<evidence type="ECO:0000256" key="1">
    <source>
        <dbReference type="ARBA" id="ARBA00022729"/>
    </source>
</evidence>
<evidence type="ECO:0000313" key="4">
    <source>
        <dbReference type="EMBL" id="PRH89209.1"/>
    </source>
</evidence>
<proteinExistence type="predicted"/>
<dbReference type="SMART" id="SM00062">
    <property type="entry name" value="PBPb"/>
    <property type="match status" value="1"/>
</dbReference>
<dbReference type="InterPro" id="IPR001638">
    <property type="entry name" value="Solute-binding_3/MltF_N"/>
</dbReference>
<dbReference type="SUPFAM" id="SSF53850">
    <property type="entry name" value="Periplasmic binding protein-like II"/>
    <property type="match status" value="1"/>
</dbReference>
<evidence type="ECO:0000259" key="3">
    <source>
        <dbReference type="SMART" id="SM00062"/>
    </source>
</evidence>
<feature type="domain" description="Solute-binding protein family 3/N-terminal" evidence="3">
    <location>
        <begin position="52"/>
        <end position="286"/>
    </location>
</feature>
<accession>A0A2S9QIM4</accession>
<dbReference type="PANTHER" id="PTHR35936">
    <property type="entry name" value="MEMBRANE-BOUND LYTIC MUREIN TRANSGLYCOSYLASE F"/>
    <property type="match status" value="1"/>
</dbReference>
<organism evidence="4 5">
    <name type="scientific">Labrys okinawensis</name>
    <dbReference type="NCBI Taxonomy" id="346911"/>
    <lineage>
        <taxon>Bacteria</taxon>
        <taxon>Pseudomonadati</taxon>
        <taxon>Pseudomonadota</taxon>
        <taxon>Alphaproteobacteria</taxon>
        <taxon>Hyphomicrobiales</taxon>
        <taxon>Xanthobacteraceae</taxon>
        <taxon>Labrys</taxon>
    </lineage>
</organism>
<dbReference type="EMBL" id="PUEJ01000001">
    <property type="protein sequence ID" value="PRH89209.1"/>
    <property type="molecule type" value="Genomic_DNA"/>
</dbReference>
<keyword evidence="1 2" id="KW-0732">Signal</keyword>
<evidence type="ECO:0000313" key="5">
    <source>
        <dbReference type="Proteomes" id="UP000237682"/>
    </source>
</evidence>